<keyword evidence="8" id="KW-0645">Protease</keyword>
<gene>
    <name evidence="8" type="ORF">HAT2_00547</name>
</gene>
<dbReference type="InterPro" id="IPR050130">
    <property type="entry name" value="ClpA_ClpB"/>
</dbReference>
<dbReference type="Pfam" id="PF02861">
    <property type="entry name" value="Clp_N"/>
    <property type="match status" value="1"/>
</dbReference>
<dbReference type="OrthoDB" id="9803641at2"/>
<dbReference type="SUPFAM" id="SSF81923">
    <property type="entry name" value="Double Clp-N motif"/>
    <property type="match status" value="1"/>
</dbReference>
<dbReference type="InterPro" id="IPR001270">
    <property type="entry name" value="ClpA/B"/>
</dbReference>
<dbReference type="InterPro" id="IPR001943">
    <property type="entry name" value="UVR_dom"/>
</dbReference>
<keyword evidence="8" id="KW-0378">Hydrolase</keyword>
<dbReference type="InterPro" id="IPR003959">
    <property type="entry name" value="ATPase_AAA_core"/>
</dbReference>
<keyword evidence="2" id="KW-0547">Nucleotide-binding</keyword>
<dbReference type="Gene3D" id="3.40.50.300">
    <property type="entry name" value="P-loop containing nucleotide triphosphate hydrolases"/>
    <property type="match status" value="2"/>
</dbReference>
<dbReference type="PRINTS" id="PR00300">
    <property type="entry name" value="CLPPROTEASEA"/>
</dbReference>
<protein>
    <submittedName>
        <fullName evidence="8">ATP-dependent Clp protease, ATP-binding subunit ClpC</fullName>
    </submittedName>
</protein>
<proteinExistence type="predicted"/>
<comment type="caution">
    <text evidence="8">The sequence shown here is derived from an EMBL/GenBank/DDBJ whole genome shotgun (WGS) entry which is preliminary data.</text>
</comment>
<dbReference type="PROSITE" id="PS00870">
    <property type="entry name" value="CLPAB_1"/>
    <property type="match status" value="1"/>
</dbReference>
<dbReference type="FunFam" id="3.40.50.300:FF:000010">
    <property type="entry name" value="Chaperone clpB 1, putative"/>
    <property type="match status" value="1"/>
</dbReference>
<dbReference type="Pfam" id="PF07724">
    <property type="entry name" value="AAA_2"/>
    <property type="match status" value="1"/>
</dbReference>
<dbReference type="Gene3D" id="1.10.8.60">
    <property type="match status" value="2"/>
</dbReference>
<organism evidence="8 9">
    <name type="scientific">Candidatus Similichlamydia laticola</name>
    <dbReference type="NCBI Taxonomy" id="2170265"/>
    <lineage>
        <taxon>Bacteria</taxon>
        <taxon>Pseudomonadati</taxon>
        <taxon>Chlamydiota</taxon>
        <taxon>Chlamydiia</taxon>
        <taxon>Parachlamydiales</taxon>
        <taxon>Candidatus Parilichlamydiaceae</taxon>
        <taxon>Candidatus Similichlamydia</taxon>
    </lineage>
</organism>
<dbReference type="GO" id="GO:0034605">
    <property type="term" value="P:cellular response to heat"/>
    <property type="evidence" value="ECO:0007669"/>
    <property type="project" value="TreeGrafter"/>
</dbReference>
<dbReference type="Pfam" id="PF10431">
    <property type="entry name" value="ClpB_D2-small"/>
    <property type="match status" value="1"/>
</dbReference>
<dbReference type="GO" id="GO:0005524">
    <property type="term" value="F:ATP binding"/>
    <property type="evidence" value="ECO:0007669"/>
    <property type="project" value="UniProtKB-KW"/>
</dbReference>
<dbReference type="InterPro" id="IPR018368">
    <property type="entry name" value="ClpA/B_CS1"/>
</dbReference>
<dbReference type="SMART" id="SM00382">
    <property type="entry name" value="AAA"/>
    <property type="match status" value="2"/>
</dbReference>
<dbReference type="Gene3D" id="1.10.1780.10">
    <property type="entry name" value="Clp, N-terminal domain"/>
    <property type="match status" value="1"/>
</dbReference>
<feature type="domain" description="UVR" evidence="6">
    <location>
        <begin position="450"/>
        <end position="485"/>
    </location>
</feature>
<evidence type="ECO:0000256" key="3">
    <source>
        <dbReference type="ARBA" id="ARBA00022840"/>
    </source>
</evidence>
<dbReference type="PANTHER" id="PTHR11638:SF18">
    <property type="entry name" value="HEAT SHOCK PROTEIN 104"/>
    <property type="match status" value="1"/>
</dbReference>
<evidence type="ECO:0000259" key="7">
    <source>
        <dbReference type="PROSITE" id="PS51903"/>
    </source>
</evidence>
<dbReference type="SMART" id="SM01086">
    <property type="entry name" value="ClpB_D2-small"/>
    <property type="match status" value="1"/>
</dbReference>
<name>A0A369KBP7_9BACT</name>
<evidence type="ECO:0000313" key="8">
    <source>
        <dbReference type="EMBL" id="RDB31348.1"/>
    </source>
</evidence>
<dbReference type="EMBL" id="QQBG01000017">
    <property type="protein sequence ID" value="RDB31348.1"/>
    <property type="molecule type" value="Genomic_DNA"/>
</dbReference>
<dbReference type="AlphaFoldDB" id="A0A369KBP7"/>
<evidence type="ECO:0000259" key="6">
    <source>
        <dbReference type="PROSITE" id="PS50151"/>
    </source>
</evidence>
<dbReference type="InterPro" id="IPR027417">
    <property type="entry name" value="P-loop_NTPase"/>
</dbReference>
<dbReference type="InterPro" id="IPR003593">
    <property type="entry name" value="AAA+_ATPase"/>
</dbReference>
<accession>A0A369KBP7</accession>
<feature type="domain" description="Clp R" evidence="7">
    <location>
        <begin position="2"/>
        <end position="145"/>
    </location>
</feature>
<evidence type="ECO:0000256" key="1">
    <source>
        <dbReference type="ARBA" id="ARBA00022737"/>
    </source>
</evidence>
<dbReference type="InterPro" id="IPR019489">
    <property type="entry name" value="Clp_ATPase_C"/>
</dbReference>
<dbReference type="GO" id="GO:0016887">
    <property type="term" value="F:ATP hydrolysis activity"/>
    <property type="evidence" value="ECO:0007669"/>
    <property type="project" value="InterPro"/>
</dbReference>
<dbReference type="GO" id="GO:0008233">
    <property type="term" value="F:peptidase activity"/>
    <property type="evidence" value="ECO:0007669"/>
    <property type="project" value="UniProtKB-KW"/>
</dbReference>
<evidence type="ECO:0000256" key="4">
    <source>
        <dbReference type="ARBA" id="ARBA00023186"/>
    </source>
</evidence>
<dbReference type="GO" id="GO:0006508">
    <property type="term" value="P:proteolysis"/>
    <property type="evidence" value="ECO:0007669"/>
    <property type="project" value="UniProtKB-KW"/>
</dbReference>
<dbReference type="SUPFAM" id="SSF52540">
    <property type="entry name" value="P-loop containing nucleoside triphosphate hydrolases"/>
    <property type="match status" value="2"/>
</dbReference>
<keyword evidence="4" id="KW-0143">Chaperone</keyword>
<keyword evidence="1 5" id="KW-0677">Repeat</keyword>
<dbReference type="InterPro" id="IPR004176">
    <property type="entry name" value="Clp_R_N"/>
</dbReference>
<dbReference type="PROSITE" id="PS51903">
    <property type="entry name" value="CLP_R"/>
    <property type="match status" value="1"/>
</dbReference>
<sequence length="881" mass="97733">MFDKFTNRAKQVIKLAKKEAQRLNHNYLGTEHLLLGLLKLGQGVAVNVLREMGLDFESTCSEVERLVGFGPEIQIYGEPALTGKVKKVFELAAEEASNLNHNYIGTEHLLLGLVKQSNGVAVQVLEALGVRVKDLIRELLKELENFNLQLPSLGILSSTSGSSLPGAGVLGSSGKAMTGANPRSGHVGEKIPALKAYGYDLIEAYHAGKMDPVIGRQKEVERLILILSRRRKNNPVLVGEAGVGKTAIVEGLAQAIARNEVPETLAKKRLIALDLALMLAGTKYRGQFEERIKAVMEEIRRCKNVLLFVDEIHIIVGAGAAEGAIDASNILKPALSRGEIQCIGATTTDEYRKHIEKDAALERRFQKMIVLPPGVEETVEIISGLKGKYEQYHQCEYTSDAVRAAVELSERYISGRYLPDKAIDLLDEAGAMQRIAAANERPAFSDYEYEKELKVIQTQKELAIQNQEYEKAAALRDSEKQLKEQVKKAQGGWPTEEKKAGVSVDADSIACAVSKSTGVPLYRLREEAWMTISRMKESITAELVGQDEIVESVCRAVKRSYADIKDPKRPIGSFLFLGPTGLGKTLLAKKVATNFFGGEDSLIQVDMSEYMEKFAVSRMTGSPPGYVGHEEGGQLTERVRQKPYSVVLFDEIEKAHGDVMDLLLQILEEGRLTDSFGRQVDFRNTIIVMTSNVGADLIKKSGSVGFVSSENDLDYDIMQDKIKTALRKKFKTEFLNRIDETLIFRPFSHESLLKIVDLEMGKLCQRVGVRGVKLTLTDEAREFLARRGFEPELGARPLRRTIQVHIQDPLSEFILSRVEAPGCRHLEVFYSQGEDDIRLREIEAQVSIGNDTIESKENLEEKALVPHVAATQLEKEEILGV</sequence>
<evidence type="ECO:0000313" key="9">
    <source>
        <dbReference type="Proteomes" id="UP000253816"/>
    </source>
</evidence>
<dbReference type="RefSeq" id="WP_114544403.1">
    <property type="nucleotide sequence ID" value="NZ_QQBG01000017.1"/>
</dbReference>
<dbReference type="PROSITE" id="PS50151">
    <property type="entry name" value="UVR"/>
    <property type="match status" value="1"/>
</dbReference>
<evidence type="ECO:0000256" key="5">
    <source>
        <dbReference type="PROSITE-ProRule" id="PRU01251"/>
    </source>
</evidence>
<dbReference type="InterPro" id="IPR041546">
    <property type="entry name" value="ClpA/ClpB_AAA_lid"/>
</dbReference>
<reference evidence="8 9" key="1">
    <citation type="submission" date="2018-07" db="EMBL/GenBank/DDBJ databases">
        <title>Comparative genomics of the Candidatus Parilichlamydiaceae reveals evidence of convergent evolution and genome reduction in the phylum Chlamydiae.</title>
        <authorList>
            <person name="Taylor-Brown A."/>
            <person name="Polkinghorne A."/>
        </authorList>
    </citation>
    <scope>NUCLEOTIDE SEQUENCE [LARGE SCALE GENOMIC DNA]</scope>
    <source>
        <strain evidence="8 9">Hat2</strain>
    </source>
</reference>
<keyword evidence="9" id="KW-1185">Reference proteome</keyword>
<dbReference type="Gene3D" id="4.10.860.10">
    <property type="entry name" value="UVR domain"/>
    <property type="match status" value="1"/>
</dbReference>
<evidence type="ECO:0000256" key="2">
    <source>
        <dbReference type="ARBA" id="ARBA00022741"/>
    </source>
</evidence>
<dbReference type="Pfam" id="PF00004">
    <property type="entry name" value="AAA"/>
    <property type="match status" value="1"/>
</dbReference>
<keyword evidence="3 8" id="KW-0067">ATP-binding</keyword>
<dbReference type="CDD" id="cd00009">
    <property type="entry name" value="AAA"/>
    <property type="match status" value="1"/>
</dbReference>
<dbReference type="InterPro" id="IPR036628">
    <property type="entry name" value="Clp_N_dom_sf"/>
</dbReference>
<dbReference type="FunFam" id="3.40.50.300:FF:000025">
    <property type="entry name" value="ATP-dependent Clp protease subunit"/>
    <property type="match status" value="1"/>
</dbReference>
<dbReference type="PANTHER" id="PTHR11638">
    <property type="entry name" value="ATP-DEPENDENT CLP PROTEASE"/>
    <property type="match status" value="1"/>
</dbReference>
<dbReference type="Proteomes" id="UP000253816">
    <property type="component" value="Unassembled WGS sequence"/>
</dbReference>
<dbReference type="GO" id="GO:0005737">
    <property type="term" value="C:cytoplasm"/>
    <property type="evidence" value="ECO:0007669"/>
    <property type="project" value="TreeGrafter"/>
</dbReference>
<dbReference type="Pfam" id="PF17871">
    <property type="entry name" value="AAA_lid_9"/>
    <property type="match status" value="1"/>
</dbReference>
<dbReference type="CDD" id="cd19499">
    <property type="entry name" value="RecA-like_ClpB_Hsp104-like"/>
    <property type="match status" value="1"/>
</dbReference>